<proteinExistence type="predicted"/>
<reference evidence="1" key="1">
    <citation type="submission" date="2021-05" db="EMBL/GenBank/DDBJ databases">
        <authorList>
            <person name="Alioto T."/>
            <person name="Alioto T."/>
            <person name="Gomez Garrido J."/>
        </authorList>
    </citation>
    <scope>NUCLEOTIDE SEQUENCE</scope>
</reference>
<dbReference type="AlphaFoldDB" id="A0A8D8A0V4"/>
<evidence type="ECO:0000313" key="1">
    <source>
        <dbReference type="EMBL" id="CAG6447860.1"/>
    </source>
</evidence>
<dbReference type="EMBL" id="HBUE01010057">
    <property type="protein sequence ID" value="CAG6447860.1"/>
    <property type="molecule type" value="Transcribed_RNA"/>
</dbReference>
<dbReference type="EMBL" id="HBUE01225980">
    <property type="protein sequence ID" value="CAG6542198.1"/>
    <property type="molecule type" value="Transcribed_RNA"/>
</dbReference>
<dbReference type="EMBL" id="HBUE01010052">
    <property type="protein sequence ID" value="CAG6447846.1"/>
    <property type="molecule type" value="Transcribed_RNA"/>
</dbReference>
<sequence>MVAADVGSSAGWSTSSAAEISSVIGAASDFSWVVPLMGSASVASVTTDGGASSWKSPTMAIISSRDTLAFGSSSSSFCFFFFCFSSSSSSELTTGAIVFLLPRPAGVADVSGLTGFAADLVTAAVASASSKNFFGLILRPERLLPGSSAATAGAGAAAMVLRPGVLGAGFGSSESSVDDDAAGSVLRPRFGLVSCCGFSSRSASSFGGVVDSAEDSAGTVLTLERLLLASGSRSRTSSGSEVETASGLGEAFFGGETALGAATGDAGFGVSGFRW</sequence>
<accession>A0A8D8A0V4</accession>
<dbReference type="EMBL" id="HBUE01010054">
    <property type="protein sequence ID" value="CAG6447854.1"/>
    <property type="molecule type" value="Transcribed_RNA"/>
</dbReference>
<dbReference type="EMBL" id="HBUE01332711">
    <property type="protein sequence ID" value="CAG6594283.1"/>
    <property type="molecule type" value="Transcribed_RNA"/>
</dbReference>
<name>A0A8D8A0V4_CULPI</name>
<protein>
    <submittedName>
        <fullName evidence="1">(northern house mosquito) hypothetical protein</fullName>
    </submittedName>
</protein>
<organism evidence="1">
    <name type="scientific">Culex pipiens</name>
    <name type="common">House mosquito</name>
    <dbReference type="NCBI Taxonomy" id="7175"/>
    <lineage>
        <taxon>Eukaryota</taxon>
        <taxon>Metazoa</taxon>
        <taxon>Ecdysozoa</taxon>
        <taxon>Arthropoda</taxon>
        <taxon>Hexapoda</taxon>
        <taxon>Insecta</taxon>
        <taxon>Pterygota</taxon>
        <taxon>Neoptera</taxon>
        <taxon>Endopterygota</taxon>
        <taxon>Diptera</taxon>
        <taxon>Nematocera</taxon>
        <taxon>Culicoidea</taxon>
        <taxon>Culicidae</taxon>
        <taxon>Culicinae</taxon>
        <taxon>Culicini</taxon>
        <taxon>Culex</taxon>
        <taxon>Culex</taxon>
    </lineage>
</organism>